<feature type="compositionally biased region" description="Basic and acidic residues" evidence="4">
    <location>
        <begin position="27"/>
        <end position="41"/>
    </location>
</feature>
<dbReference type="GO" id="GO:0005730">
    <property type="term" value="C:nucleolus"/>
    <property type="evidence" value="ECO:0007669"/>
    <property type="project" value="TreeGrafter"/>
</dbReference>
<dbReference type="InterPro" id="IPR029190">
    <property type="entry name" value="Rrp14/SURF6_C"/>
</dbReference>
<dbReference type="PANTHER" id="PTHR14369:SF0">
    <property type="entry name" value="SURFEIT LOCUS PROTEIN 6"/>
    <property type="match status" value="1"/>
</dbReference>
<feature type="compositionally biased region" description="Basic residues" evidence="4">
    <location>
        <begin position="62"/>
        <end position="75"/>
    </location>
</feature>
<dbReference type="EMBL" id="PKFP01000004">
    <property type="protein sequence ID" value="PVH16170.1"/>
    <property type="molecule type" value="Genomic_DNA"/>
</dbReference>
<protein>
    <recommendedName>
        <fullName evidence="5">Ribosomal RNA-processing protein 14/surfeit locus protein 6 C-terminal domain-containing protein</fullName>
    </recommendedName>
</protein>
<feature type="compositionally biased region" description="Basic and acidic residues" evidence="4">
    <location>
        <begin position="52"/>
        <end position="61"/>
    </location>
</feature>
<evidence type="ECO:0000256" key="4">
    <source>
        <dbReference type="SAM" id="MobiDB-lite"/>
    </source>
</evidence>
<evidence type="ECO:0000313" key="7">
    <source>
        <dbReference type="Proteomes" id="UP000244406"/>
    </source>
</evidence>
<dbReference type="GeneID" id="37004036"/>
<evidence type="ECO:0000313" key="6">
    <source>
        <dbReference type="EMBL" id="PVH16170.1"/>
    </source>
</evidence>
<dbReference type="Proteomes" id="UP000244406">
    <property type="component" value="Unassembled WGS sequence"/>
</dbReference>
<feature type="compositionally biased region" description="Basic and acidic residues" evidence="4">
    <location>
        <begin position="85"/>
        <end position="94"/>
    </location>
</feature>
<dbReference type="GO" id="GO:0003723">
    <property type="term" value="F:RNA binding"/>
    <property type="evidence" value="ECO:0007669"/>
    <property type="project" value="TreeGrafter"/>
</dbReference>
<dbReference type="RefSeq" id="XP_025337110.1">
    <property type="nucleotide sequence ID" value="XM_025482492.1"/>
</dbReference>
<proteinExistence type="inferred from homology"/>
<keyword evidence="7" id="KW-1185">Reference proteome</keyword>
<comment type="similarity">
    <text evidence="2">Belongs to the SURF6 family.</text>
</comment>
<evidence type="ECO:0000256" key="3">
    <source>
        <dbReference type="ARBA" id="ARBA00023242"/>
    </source>
</evidence>
<evidence type="ECO:0000259" key="5">
    <source>
        <dbReference type="Pfam" id="PF04935"/>
    </source>
</evidence>
<name>A0A2V1ADL2_9ASCO</name>
<dbReference type="GO" id="GO:0042274">
    <property type="term" value="P:ribosomal small subunit biogenesis"/>
    <property type="evidence" value="ECO:0007669"/>
    <property type="project" value="TreeGrafter"/>
</dbReference>
<feature type="region of interest" description="Disordered" evidence="4">
    <location>
        <begin position="18"/>
        <end position="105"/>
    </location>
</feature>
<keyword evidence="3" id="KW-0539">Nucleus</keyword>
<dbReference type="VEuPathDB" id="FungiDB:CXQ87_004036"/>
<accession>A0A2V1ADL2</accession>
<evidence type="ECO:0000256" key="1">
    <source>
        <dbReference type="ARBA" id="ARBA00004123"/>
    </source>
</evidence>
<dbReference type="Pfam" id="PF04935">
    <property type="entry name" value="SURF6"/>
    <property type="match status" value="1"/>
</dbReference>
<dbReference type="GO" id="GO:0003677">
    <property type="term" value="F:DNA binding"/>
    <property type="evidence" value="ECO:0007669"/>
    <property type="project" value="TreeGrafter"/>
</dbReference>
<dbReference type="AlphaFoldDB" id="A0A2V1ADL2"/>
<dbReference type="PANTHER" id="PTHR14369">
    <property type="entry name" value="SURFEIT LOCUS PROTEIN 6"/>
    <property type="match status" value="1"/>
</dbReference>
<gene>
    <name evidence="6" type="ORF">CXQ87_004036</name>
</gene>
<comment type="subcellular location">
    <subcellularLocation>
        <location evidence="1">Nucleus</location>
    </subcellularLocation>
</comment>
<organism evidence="6 7">
    <name type="scientific">Candidozyma duobushaemuli</name>
    <dbReference type="NCBI Taxonomy" id="1231522"/>
    <lineage>
        <taxon>Eukaryota</taxon>
        <taxon>Fungi</taxon>
        <taxon>Dikarya</taxon>
        <taxon>Ascomycota</taxon>
        <taxon>Saccharomycotina</taxon>
        <taxon>Pichiomycetes</taxon>
        <taxon>Metschnikowiaceae</taxon>
        <taxon>Candidozyma</taxon>
    </lineage>
</organism>
<dbReference type="GO" id="GO:0042273">
    <property type="term" value="P:ribosomal large subunit biogenesis"/>
    <property type="evidence" value="ECO:0007669"/>
    <property type="project" value="TreeGrafter"/>
</dbReference>
<comment type="caution">
    <text evidence="6">The sequence shown here is derived from an EMBL/GenBank/DDBJ whole genome shotgun (WGS) entry which is preliminary data.</text>
</comment>
<feature type="domain" description="Ribosomal RNA-processing protein 14/surfeit locus protein 6 C-terminal" evidence="5">
    <location>
        <begin position="1"/>
        <end position="68"/>
    </location>
</feature>
<dbReference type="InterPro" id="IPR007019">
    <property type="entry name" value="SURF6"/>
</dbReference>
<reference evidence="6 7" key="1">
    <citation type="submission" date="2017-12" db="EMBL/GenBank/DDBJ databases">
        <title>Genome Sequence of the Amphotericin B-resistant Candida duobushaemulonii strain, B09383.</title>
        <authorList>
            <person name="Chow N.A."/>
            <person name="Gade L."/>
            <person name="Batra D."/>
            <person name="Rowe L.A."/>
            <person name="Loparev V.N."/>
            <person name="Litvintseva A.P."/>
        </authorList>
    </citation>
    <scope>NUCLEOTIDE SEQUENCE [LARGE SCALE GENOMIC DNA]</scope>
    <source>
        <strain evidence="6 7">B09383</strain>
    </source>
</reference>
<sequence length="105" mass="11959">MSQAEGVKVKDDEKLLRKSLKRKEKQKLRSETEWKDRKQSVKDTIAARAKKREANLKARKDNKGKKGKNQPRLRKFSGVIKKGGKPKDGKKRPGFEGSAKSKGKK</sequence>
<evidence type="ECO:0000256" key="2">
    <source>
        <dbReference type="ARBA" id="ARBA00005904"/>
    </source>
</evidence>